<proteinExistence type="predicted"/>
<sequence>MQRPDVKATQLFINGQFVDAKSGKKFPVEDPSTGATVCQVAHGAKEDIDLAVIAARTAFNRKSEWRCMNPSKKAALIFKLASLIERDNEYIAKLDALDCGKTVDSARGDVQFAIDILRYNAGWVDKICGKMLPMNGKHIGLVRKEPVGLVGAITPWNYPFLLAVLKLAPALACGNVLILKPAEQTPLSALYLAKLVQEAGFP</sequence>
<feature type="domain" description="Aldehyde dehydrogenase" evidence="1">
    <location>
        <begin position="17"/>
        <end position="202"/>
    </location>
</feature>
<dbReference type="InterPro" id="IPR016162">
    <property type="entry name" value="Ald_DH_N"/>
</dbReference>
<accession>A0ABD2PYK2</accession>
<evidence type="ECO:0000313" key="3">
    <source>
        <dbReference type="Proteomes" id="UP001626550"/>
    </source>
</evidence>
<evidence type="ECO:0000259" key="1">
    <source>
        <dbReference type="Pfam" id="PF00171"/>
    </source>
</evidence>
<dbReference type="AlphaFoldDB" id="A0ABD2PYK2"/>
<keyword evidence="3" id="KW-1185">Reference proteome</keyword>
<dbReference type="InterPro" id="IPR015590">
    <property type="entry name" value="Aldehyde_DH_dom"/>
</dbReference>
<dbReference type="Proteomes" id="UP001626550">
    <property type="component" value="Unassembled WGS sequence"/>
</dbReference>
<dbReference type="Pfam" id="PF00171">
    <property type="entry name" value="Aldedh"/>
    <property type="match status" value="1"/>
</dbReference>
<dbReference type="Gene3D" id="3.40.605.10">
    <property type="entry name" value="Aldehyde Dehydrogenase, Chain A, domain 1"/>
    <property type="match status" value="1"/>
</dbReference>
<reference evidence="2 3" key="1">
    <citation type="submission" date="2024-11" db="EMBL/GenBank/DDBJ databases">
        <title>Adaptive evolution of stress response genes in parasites aligns with host niche diversity.</title>
        <authorList>
            <person name="Hahn C."/>
            <person name="Resl P."/>
        </authorList>
    </citation>
    <scope>NUCLEOTIDE SEQUENCE [LARGE SCALE GENOMIC DNA]</scope>
    <source>
        <strain evidence="2">EGGRZ-B1_66</strain>
        <tissue evidence="2">Body</tissue>
    </source>
</reference>
<organism evidence="2 3">
    <name type="scientific">Cichlidogyrus casuarinus</name>
    <dbReference type="NCBI Taxonomy" id="1844966"/>
    <lineage>
        <taxon>Eukaryota</taxon>
        <taxon>Metazoa</taxon>
        <taxon>Spiralia</taxon>
        <taxon>Lophotrochozoa</taxon>
        <taxon>Platyhelminthes</taxon>
        <taxon>Monogenea</taxon>
        <taxon>Monopisthocotylea</taxon>
        <taxon>Dactylogyridea</taxon>
        <taxon>Ancyrocephalidae</taxon>
        <taxon>Cichlidogyrus</taxon>
    </lineage>
</organism>
<dbReference type="InterPro" id="IPR016161">
    <property type="entry name" value="Ald_DH/histidinol_DH"/>
</dbReference>
<name>A0ABD2PYK2_9PLAT</name>
<protein>
    <submittedName>
        <fullName evidence="2">Aldehyde dehydrogenase</fullName>
    </submittedName>
</protein>
<comment type="caution">
    <text evidence="2">The sequence shown here is derived from an EMBL/GenBank/DDBJ whole genome shotgun (WGS) entry which is preliminary data.</text>
</comment>
<dbReference type="EMBL" id="JBJKFK010001705">
    <property type="protein sequence ID" value="KAL3312424.1"/>
    <property type="molecule type" value="Genomic_DNA"/>
</dbReference>
<evidence type="ECO:0000313" key="2">
    <source>
        <dbReference type="EMBL" id="KAL3312424.1"/>
    </source>
</evidence>
<dbReference type="SUPFAM" id="SSF53720">
    <property type="entry name" value="ALDH-like"/>
    <property type="match status" value="1"/>
</dbReference>
<gene>
    <name evidence="2" type="primary">ALDH1A2</name>
    <name evidence="2" type="ORF">Ciccas_008981</name>
</gene>
<feature type="non-terminal residue" evidence="2">
    <location>
        <position position="202"/>
    </location>
</feature>
<dbReference type="FunFam" id="3.40.605.10:FF:000050">
    <property type="entry name" value="Aldehyde dehydrogenase, mitochondrial"/>
    <property type="match status" value="1"/>
</dbReference>
<dbReference type="PANTHER" id="PTHR11699">
    <property type="entry name" value="ALDEHYDE DEHYDROGENASE-RELATED"/>
    <property type="match status" value="1"/>
</dbReference>